<dbReference type="Proteomes" id="UP000242222">
    <property type="component" value="Unassembled WGS sequence"/>
</dbReference>
<dbReference type="EMBL" id="FOVC01000005">
    <property type="protein sequence ID" value="SFN30163.1"/>
    <property type="molecule type" value="Genomic_DNA"/>
</dbReference>
<name>A0A1I4XXT7_9GAMM</name>
<keyword evidence="2" id="KW-1185">Reference proteome</keyword>
<reference evidence="2" key="1">
    <citation type="submission" date="2016-10" db="EMBL/GenBank/DDBJ databases">
        <authorList>
            <person name="Varghese N."/>
            <person name="Submissions S."/>
        </authorList>
    </citation>
    <scope>NUCLEOTIDE SEQUENCE [LARGE SCALE GENOMIC DNA]</scope>
    <source>
        <strain evidence="2">N6PO6</strain>
    </source>
</reference>
<evidence type="ECO:0000313" key="2">
    <source>
        <dbReference type="Proteomes" id="UP000242222"/>
    </source>
</evidence>
<sequence length="76" mass="8611">MMSFIHPSHKPLDCSKLISLLTSDWTSSTKWQGVKPPPRCNFFSTDPDDDRLFAIEAVYISPVALEVCKMRGQILL</sequence>
<evidence type="ECO:0000313" key="1">
    <source>
        <dbReference type="EMBL" id="SFN30163.1"/>
    </source>
</evidence>
<gene>
    <name evidence="1" type="ORF">SAMN05216516_10547</name>
</gene>
<organism evidence="1 2">
    <name type="scientific">Izhakiella capsodis</name>
    <dbReference type="NCBI Taxonomy" id="1367852"/>
    <lineage>
        <taxon>Bacteria</taxon>
        <taxon>Pseudomonadati</taxon>
        <taxon>Pseudomonadota</taxon>
        <taxon>Gammaproteobacteria</taxon>
        <taxon>Enterobacterales</taxon>
        <taxon>Erwiniaceae</taxon>
        <taxon>Izhakiella</taxon>
    </lineage>
</organism>
<dbReference type="AlphaFoldDB" id="A0A1I4XXT7"/>
<proteinExistence type="predicted"/>
<accession>A0A1I4XXT7</accession>
<protein>
    <submittedName>
        <fullName evidence="1">Uncharacterized protein</fullName>
    </submittedName>
</protein>